<feature type="compositionally biased region" description="Gly residues" evidence="1">
    <location>
        <begin position="391"/>
        <end position="408"/>
    </location>
</feature>
<feature type="compositionally biased region" description="Pro residues" evidence="1">
    <location>
        <begin position="369"/>
        <end position="387"/>
    </location>
</feature>
<dbReference type="EMBL" id="JBHTCF010000001">
    <property type="protein sequence ID" value="MFC7302719.1"/>
    <property type="molecule type" value="Genomic_DNA"/>
</dbReference>
<keyword evidence="2" id="KW-1133">Transmembrane helix</keyword>
<proteinExistence type="predicted"/>
<feature type="transmembrane region" description="Helical" evidence="2">
    <location>
        <begin position="21"/>
        <end position="39"/>
    </location>
</feature>
<sequence>MADKADTGQTGKKPKEKKIDLNVPQVAGGAVAAVVAAKLASSFGVYGTILGAGLVSVIATCGGTVFQHFFSRTGEQVREVAVKAKPRGRQVPMTSDGRPVPSTFRPEATATGPVNRAAAAGATSGPVTTTWRPGAVGVDADRTTALPTVAGAAADADRTTVLPTVAGGTAAEGAPGAEKTQLLSSVTVPAATGDATQMLPRADETMLLRKPDAAGTGEPGTDEETRLLGAALPLDGVSGPDQDGATDEYGESTVHGKRIKSWKRPLLGAALVFGVTMAGITAYEMVSGDSFSGGPGTTVGNAWRPDSANSGSRHDDTPKGTPSTPSTDGHSTPGTGQQSPGTNDPTGSPDDGRTHPTPTPSPSHSDKPTPTPTPTPPTPTPTPPTPDPSGDTGGADGGQGQSQGGTPE</sequence>
<keyword evidence="2" id="KW-0812">Transmembrane</keyword>
<evidence type="ECO:0000256" key="1">
    <source>
        <dbReference type="SAM" id="MobiDB-lite"/>
    </source>
</evidence>
<accession>A0ABW2J9Q1</accession>
<protein>
    <submittedName>
        <fullName evidence="3">Uncharacterized protein</fullName>
    </submittedName>
</protein>
<name>A0ABW2J9Q1_9ACTN</name>
<evidence type="ECO:0000313" key="3">
    <source>
        <dbReference type="EMBL" id="MFC7302719.1"/>
    </source>
</evidence>
<feature type="region of interest" description="Disordered" evidence="1">
    <location>
        <begin position="84"/>
        <end position="111"/>
    </location>
</feature>
<feature type="compositionally biased region" description="Polar residues" evidence="1">
    <location>
        <begin position="320"/>
        <end position="346"/>
    </location>
</feature>
<organism evidence="3 4">
    <name type="scientific">Streptomyces monticola</name>
    <dbReference type="NCBI Taxonomy" id="2666263"/>
    <lineage>
        <taxon>Bacteria</taxon>
        <taxon>Bacillati</taxon>
        <taxon>Actinomycetota</taxon>
        <taxon>Actinomycetes</taxon>
        <taxon>Kitasatosporales</taxon>
        <taxon>Streptomycetaceae</taxon>
        <taxon>Streptomyces</taxon>
    </lineage>
</organism>
<keyword evidence="2" id="KW-0472">Membrane</keyword>
<gene>
    <name evidence="3" type="ORF">ACFQVC_00630</name>
</gene>
<evidence type="ECO:0000313" key="4">
    <source>
        <dbReference type="Proteomes" id="UP001596523"/>
    </source>
</evidence>
<evidence type="ECO:0000256" key="2">
    <source>
        <dbReference type="SAM" id="Phobius"/>
    </source>
</evidence>
<dbReference type="Proteomes" id="UP001596523">
    <property type="component" value="Unassembled WGS sequence"/>
</dbReference>
<reference evidence="4" key="1">
    <citation type="journal article" date="2019" name="Int. J. Syst. Evol. Microbiol.">
        <title>The Global Catalogue of Microorganisms (GCM) 10K type strain sequencing project: providing services to taxonomists for standard genome sequencing and annotation.</title>
        <authorList>
            <consortium name="The Broad Institute Genomics Platform"/>
            <consortium name="The Broad Institute Genome Sequencing Center for Infectious Disease"/>
            <person name="Wu L."/>
            <person name="Ma J."/>
        </authorList>
    </citation>
    <scope>NUCLEOTIDE SEQUENCE [LARGE SCALE GENOMIC DNA]</scope>
    <source>
        <strain evidence="4">SYNS20</strain>
    </source>
</reference>
<comment type="caution">
    <text evidence="3">The sequence shown here is derived from an EMBL/GenBank/DDBJ whole genome shotgun (WGS) entry which is preliminary data.</text>
</comment>
<feature type="transmembrane region" description="Helical" evidence="2">
    <location>
        <begin position="266"/>
        <end position="283"/>
    </location>
</feature>
<dbReference type="RefSeq" id="WP_381825212.1">
    <property type="nucleotide sequence ID" value="NZ_JBHTCF010000001.1"/>
</dbReference>
<feature type="region of interest" description="Disordered" evidence="1">
    <location>
        <begin position="232"/>
        <end position="254"/>
    </location>
</feature>
<keyword evidence="4" id="KW-1185">Reference proteome</keyword>
<feature type="region of interest" description="Disordered" evidence="1">
    <location>
        <begin position="296"/>
        <end position="408"/>
    </location>
</feature>
<feature type="transmembrane region" description="Helical" evidence="2">
    <location>
        <begin position="45"/>
        <end position="66"/>
    </location>
</feature>